<dbReference type="EMBL" id="DRND01000164">
    <property type="protein sequence ID" value="HFC46625.1"/>
    <property type="molecule type" value="Genomic_DNA"/>
</dbReference>
<dbReference type="CDD" id="cd07958">
    <property type="entry name" value="Anticodon_Ia_Leu_BEm"/>
    <property type="match status" value="1"/>
</dbReference>
<dbReference type="GO" id="GO:0005829">
    <property type="term" value="C:cytosol"/>
    <property type="evidence" value="ECO:0007669"/>
    <property type="project" value="TreeGrafter"/>
</dbReference>
<feature type="non-terminal residue" evidence="11">
    <location>
        <position position="1"/>
    </location>
</feature>
<evidence type="ECO:0000256" key="2">
    <source>
        <dbReference type="ARBA" id="ARBA00013164"/>
    </source>
</evidence>
<dbReference type="SUPFAM" id="SSF52374">
    <property type="entry name" value="Nucleotidylyl transferase"/>
    <property type="match status" value="1"/>
</dbReference>
<dbReference type="Pfam" id="PF00133">
    <property type="entry name" value="tRNA-synt_1"/>
    <property type="match status" value="1"/>
</dbReference>
<dbReference type="InterPro" id="IPR002302">
    <property type="entry name" value="Leu-tRNA-ligase"/>
</dbReference>
<evidence type="ECO:0000256" key="4">
    <source>
        <dbReference type="ARBA" id="ARBA00022741"/>
    </source>
</evidence>
<evidence type="ECO:0000256" key="1">
    <source>
        <dbReference type="ARBA" id="ARBA00005594"/>
    </source>
</evidence>
<feature type="non-terminal residue" evidence="11">
    <location>
        <position position="537"/>
    </location>
</feature>
<evidence type="ECO:0000313" key="11">
    <source>
        <dbReference type="EMBL" id="HFC46625.1"/>
    </source>
</evidence>
<dbReference type="InterPro" id="IPR009080">
    <property type="entry name" value="tRNAsynth_Ia_anticodon-bd"/>
</dbReference>
<dbReference type="FunFam" id="3.40.50.620:FF:000100">
    <property type="entry name" value="probable leucine--tRNA ligase, mitochondrial"/>
    <property type="match status" value="1"/>
</dbReference>
<evidence type="ECO:0000256" key="5">
    <source>
        <dbReference type="ARBA" id="ARBA00022840"/>
    </source>
</evidence>
<evidence type="ECO:0000256" key="6">
    <source>
        <dbReference type="ARBA" id="ARBA00022917"/>
    </source>
</evidence>
<proteinExistence type="inferred from homology"/>
<dbReference type="Gene3D" id="1.10.730.10">
    <property type="entry name" value="Isoleucyl-tRNA Synthetase, Domain 1"/>
    <property type="match status" value="1"/>
</dbReference>
<dbReference type="GO" id="GO:0005524">
    <property type="term" value="F:ATP binding"/>
    <property type="evidence" value="ECO:0007669"/>
    <property type="project" value="UniProtKB-KW"/>
</dbReference>
<dbReference type="NCBIfam" id="TIGR00396">
    <property type="entry name" value="leuS_bact"/>
    <property type="match status" value="1"/>
</dbReference>
<keyword evidence="6" id="KW-0648">Protein biosynthesis</keyword>
<keyword evidence="5" id="KW-0067">ATP-binding</keyword>
<dbReference type="PANTHER" id="PTHR43740:SF2">
    <property type="entry name" value="LEUCINE--TRNA LIGASE, MITOCHONDRIAL"/>
    <property type="match status" value="1"/>
</dbReference>
<evidence type="ECO:0000259" key="10">
    <source>
        <dbReference type="Pfam" id="PF13603"/>
    </source>
</evidence>
<dbReference type="EC" id="6.1.1.4" evidence="2 8"/>
<evidence type="ECO:0000256" key="3">
    <source>
        <dbReference type="ARBA" id="ARBA00022598"/>
    </source>
</evidence>
<comment type="similarity">
    <text evidence="1">Belongs to the class-I aminoacyl-tRNA synthetase family.</text>
</comment>
<dbReference type="InterPro" id="IPR009008">
    <property type="entry name" value="Val/Leu/Ile-tRNA-synth_edit"/>
</dbReference>
<feature type="domain" description="Aminoacyl-tRNA synthetase class Ia" evidence="9">
    <location>
        <begin position="246"/>
        <end position="447"/>
    </location>
</feature>
<sequence length="537" mass="60844">CWRCGKEVVEREQDGWFFKITHYAEELLQGIDGLKGWPEKVLTMQRNWIGKSVGAEVNFPIEGMDEPLTIFTTRPDTLFGVTFMSISPEHPLALRLAAMAGREEEVRAFCNKWSKVPKRELQMEEREKEGVFTGAYAKNPLTGERVPVFVANFVLMEYGTGAVMAVPAHDQRDFEFAKKYRLPIKVVIQPKDQRLDPDKMEAAWEGPGVLVDSGEFSGLGSKEAKEAIVAHLEKMGIGRKKVSYRLRDWGISRQRYWGAPIPIIYCDECGTVPVPKEDLPVTLPLDAQLGEGGRSPLPTLEDFVRVKCPRCGRDARRETDTMDTFVESSWYFLRYASPHEETRPFDPDAIRAWLPVDQYIGGVEHAILHLLYSRFFTRVLRDLGYVDMDEPFTNLLTQGMVLKDGAKMSKSKGNVVDPDTMIKAYGADTVRLFILFAAPPERDLEWSDAGIEGTHRFLLRVWRHVTENLEPLRGASLDEQALKDAGSKSEGLKALREKTHQTILKVTEDCGKRLRFNTAIAAIMELMNELNGLLEKT</sequence>
<dbReference type="SUPFAM" id="SSF50677">
    <property type="entry name" value="ValRS/IleRS/LeuRS editing domain"/>
    <property type="match status" value="1"/>
</dbReference>
<dbReference type="SUPFAM" id="SSF47323">
    <property type="entry name" value="Anticodon-binding domain of a subclass of class I aminoacyl-tRNA synthetases"/>
    <property type="match status" value="1"/>
</dbReference>
<keyword evidence="7" id="KW-0030">Aminoacyl-tRNA synthetase</keyword>
<keyword evidence="3 11" id="KW-0436">Ligase</keyword>
<dbReference type="PRINTS" id="PR00985">
    <property type="entry name" value="TRNASYNTHLEU"/>
</dbReference>
<organism evidence="11">
    <name type="scientific">Dissulfuribacter thermophilus</name>
    <dbReference type="NCBI Taxonomy" id="1156395"/>
    <lineage>
        <taxon>Bacteria</taxon>
        <taxon>Pseudomonadati</taxon>
        <taxon>Thermodesulfobacteriota</taxon>
        <taxon>Dissulfuribacteria</taxon>
        <taxon>Dissulfuribacterales</taxon>
        <taxon>Dissulfuribacteraceae</taxon>
        <taxon>Dissulfuribacter</taxon>
    </lineage>
</organism>
<dbReference type="Pfam" id="PF13603">
    <property type="entry name" value="tRNA-synt_1_2"/>
    <property type="match status" value="1"/>
</dbReference>
<dbReference type="GO" id="GO:0006429">
    <property type="term" value="P:leucyl-tRNA aminoacylation"/>
    <property type="evidence" value="ECO:0007669"/>
    <property type="project" value="UniProtKB-UniRule"/>
</dbReference>
<accession>A0A7V2SVF7</accession>
<keyword evidence="4" id="KW-0547">Nucleotide-binding</keyword>
<gene>
    <name evidence="11" type="ORF">ENJ63_01950</name>
</gene>
<dbReference type="PANTHER" id="PTHR43740">
    <property type="entry name" value="LEUCYL-TRNA SYNTHETASE"/>
    <property type="match status" value="1"/>
</dbReference>
<dbReference type="Gene3D" id="3.90.740.10">
    <property type="entry name" value="Valyl/Leucyl/Isoleucyl-tRNA synthetase, editing domain"/>
    <property type="match status" value="1"/>
</dbReference>
<evidence type="ECO:0000256" key="7">
    <source>
        <dbReference type="ARBA" id="ARBA00023146"/>
    </source>
</evidence>
<dbReference type="InterPro" id="IPR025709">
    <property type="entry name" value="Leu_tRNA-synth_edit"/>
</dbReference>
<dbReference type="Gene3D" id="3.40.50.620">
    <property type="entry name" value="HUPs"/>
    <property type="match status" value="2"/>
</dbReference>
<evidence type="ECO:0000259" key="9">
    <source>
        <dbReference type="Pfam" id="PF00133"/>
    </source>
</evidence>
<dbReference type="InterPro" id="IPR002300">
    <property type="entry name" value="aa-tRNA-synth_Ia"/>
</dbReference>
<name>A0A7V2SVF7_9BACT</name>
<comment type="caution">
    <text evidence="11">The sequence shown here is derived from an EMBL/GenBank/DDBJ whole genome shotgun (WGS) entry which is preliminary data.</text>
</comment>
<dbReference type="Proteomes" id="UP000885797">
    <property type="component" value="Unassembled WGS sequence"/>
</dbReference>
<dbReference type="InterPro" id="IPR014729">
    <property type="entry name" value="Rossmann-like_a/b/a_fold"/>
</dbReference>
<feature type="domain" description="Leucyl-tRNA synthetase editing" evidence="10">
    <location>
        <begin position="46"/>
        <end position="233"/>
    </location>
</feature>
<dbReference type="AlphaFoldDB" id="A0A7V2SVF7"/>
<dbReference type="FunFam" id="1.10.730.10:FF:000002">
    <property type="entry name" value="Leucine--tRNA ligase"/>
    <property type="match status" value="1"/>
</dbReference>
<reference evidence="11" key="1">
    <citation type="journal article" date="2020" name="mSystems">
        <title>Genome- and Community-Level Interaction Insights into Carbon Utilization and Element Cycling Functions of Hydrothermarchaeota in Hydrothermal Sediment.</title>
        <authorList>
            <person name="Zhou Z."/>
            <person name="Liu Y."/>
            <person name="Xu W."/>
            <person name="Pan J."/>
            <person name="Luo Z.H."/>
            <person name="Li M."/>
        </authorList>
    </citation>
    <scope>NUCLEOTIDE SEQUENCE [LARGE SCALE GENOMIC DNA]</scope>
    <source>
        <strain evidence="11">HyVt-503</strain>
    </source>
</reference>
<dbReference type="GO" id="GO:0002161">
    <property type="term" value="F:aminoacyl-tRNA deacylase activity"/>
    <property type="evidence" value="ECO:0007669"/>
    <property type="project" value="InterPro"/>
</dbReference>
<dbReference type="GO" id="GO:0004823">
    <property type="term" value="F:leucine-tRNA ligase activity"/>
    <property type="evidence" value="ECO:0007669"/>
    <property type="project" value="UniProtKB-UniRule"/>
</dbReference>
<protein>
    <recommendedName>
        <fullName evidence="2 8">Leucine--tRNA ligase</fullName>
        <ecNumber evidence="2 8">6.1.1.4</ecNumber>
    </recommendedName>
</protein>
<evidence type="ECO:0000256" key="8">
    <source>
        <dbReference type="NCBIfam" id="TIGR00396"/>
    </source>
</evidence>